<dbReference type="SUPFAM" id="SSF55931">
    <property type="entry name" value="Glutamine synthetase/guanido kinase"/>
    <property type="match status" value="1"/>
</dbReference>
<dbReference type="InterPro" id="IPR004413">
    <property type="entry name" value="GatB"/>
</dbReference>
<name>A0A2U1E4L4_9FIRM</name>
<dbReference type="InterPro" id="IPR023168">
    <property type="entry name" value="GatB_Yqey_C_2"/>
</dbReference>
<dbReference type="GO" id="GO:0006412">
    <property type="term" value="P:translation"/>
    <property type="evidence" value="ECO:0007669"/>
    <property type="project" value="UniProtKB-UniRule"/>
</dbReference>
<accession>A0A2U1E4L4</accession>
<evidence type="ECO:0000256" key="2">
    <source>
        <dbReference type="ARBA" id="ARBA00011123"/>
    </source>
</evidence>
<dbReference type="SMART" id="SM00845">
    <property type="entry name" value="GatB_Yqey"/>
    <property type="match status" value="1"/>
</dbReference>
<gene>
    <name evidence="10" type="primary">gatB</name>
    <name evidence="12" type="ORF">C7381_10383</name>
</gene>
<keyword evidence="4 10" id="KW-0547">Nucleotide-binding</keyword>
<evidence type="ECO:0000313" key="12">
    <source>
        <dbReference type="EMBL" id="PVY94845.1"/>
    </source>
</evidence>
<dbReference type="RefSeq" id="WP_116479867.1">
    <property type="nucleotide sequence ID" value="NZ_QEKV01000003.1"/>
</dbReference>
<reference evidence="12 13" key="1">
    <citation type="submission" date="2018-04" db="EMBL/GenBank/DDBJ databases">
        <title>Genomic Encyclopedia of Type Strains, Phase IV (KMG-IV): sequencing the most valuable type-strain genomes for metagenomic binning, comparative biology and taxonomic classification.</title>
        <authorList>
            <person name="Goeker M."/>
        </authorList>
    </citation>
    <scope>NUCLEOTIDE SEQUENCE [LARGE SCALE GENOMIC DNA]</scope>
    <source>
        <strain evidence="12 13">DSM 20705</strain>
    </source>
</reference>
<evidence type="ECO:0000256" key="6">
    <source>
        <dbReference type="ARBA" id="ARBA00022917"/>
    </source>
</evidence>
<comment type="caution">
    <text evidence="12">The sequence shown here is derived from an EMBL/GenBank/DDBJ whole genome shotgun (WGS) entry which is preliminary data.</text>
</comment>
<dbReference type="InterPro" id="IPR017959">
    <property type="entry name" value="Asn/Gln-tRNA_amidoTrfase_suB/E"/>
</dbReference>
<comment type="subunit">
    <text evidence="2 10">Heterotrimer of A, B and C subunits.</text>
</comment>
<dbReference type="GO" id="GO:0005524">
    <property type="term" value="F:ATP binding"/>
    <property type="evidence" value="ECO:0007669"/>
    <property type="project" value="UniProtKB-KW"/>
</dbReference>
<dbReference type="PANTHER" id="PTHR11659:SF0">
    <property type="entry name" value="GLUTAMYL-TRNA(GLN) AMIDOTRANSFERASE SUBUNIT B, MITOCHONDRIAL"/>
    <property type="match status" value="1"/>
</dbReference>
<evidence type="ECO:0000256" key="3">
    <source>
        <dbReference type="ARBA" id="ARBA00022598"/>
    </source>
</evidence>
<dbReference type="HAMAP" id="MF_00121">
    <property type="entry name" value="GatB"/>
    <property type="match status" value="1"/>
</dbReference>
<dbReference type="EMBL" id="QEKV01000003">
    <property type="protein sequence ID" value="PVY94845.1"/>
    <property type="molecule type" value="Genomic_DNA"/>
</dbReference>
<dbReference type="NCBIfam" id="TIGR00133">
    <property type="entry name" value="gatB"/>
    <property type="match status" value="1"/>
</dbReference>
<feature type="domain" description="Asn/Gln amidotransferase" evidence="11">
    <location>
        <begin position="322"/>
        <end position="469"/>
    </location>
</feature>
<dbReference type="InterPro" id="IPR017958">
    <property type="entry name" value="Gln-tRNA_amidoTrfase_suB_CS"/>
</dbReference>
<dbReference type="Pfam" id="PF02934">
    <property type="entry name" value="GatB_N"/>
    <property type="match status" value="1"/>
</dbReference>
<dbReference type="PANTHER" id="PTHR11659">
    <property type="entry name" value="GLUTAMYL-TRNA GLN AMIDOTRANSFERASE SUBUNIT B MITOCHONDRIAL AND PROKARYOTIC PET112-RELATED"/>
    <property type="match status" value="1"/>
</dbReference>
<evidence type="ECO:0000313" key="13">
    <source>
        <dbReference type="Proteomes" id="UP000245793"/>
    </source>
</evidence>
<dbReference type="NCBIfam" id="NF004014">
    <property type="entry name" value="PRK05477.1-4"/>
    <property type="match status" value="1"/>
</dbReference>
<organism evidence="12 13">
    <name type="scientific">Ezakiella coagulans</name>
    <dbReference type="NCBI Taxonomy" id="46507"/>
    <lineage>
        <taxon>Bacteria</taxon>
        <taxon>Bacillati</taxon>
        <taxon>Bacillota</taxon>
        <taxon>Tissierellia</taxon>
        <taxon>Ezakiella</taxon>
    </lineage>
</organism>
<comment type="catalytic activity">
    <reaction evidence="9 10">
        <text>L-glutamyl-tRNA(Gln) + L-glutamine + ATP + H2O = L-glutaminyl-tRNA(Gln) + L-glutamate + ADP + phosphate + H(+)</text>
        <dbReference type="Rhea" id="RHEA:17521"/>
        <dbReference type="Rhea" id="RHEA-COMP:9681"/>
        <dbReference type="Rhea" id="RHEA-COMP:9684"/>
        <dbReference type="ChEBI" id="CHEBI:15377"/>
        <dbReference type="ChEBI" id="CHEBI:15378"/>
        <dbReference type="ChEBI" id="CHEBI:29985"/>
        <dbReference type="ChEBI" id="CHEBI:30616"/>
        <dbReference type="ChEBI" id="CHEBI:43474"/>
        <dbReference type="ChEBI" id="CHEBI:58359"/>
        <dbReference type="ChEBI" id="CHEBI:78520"/>
        <dbReference type="ChEBI" id="CHEBI:78521"/>
        <dbReference type="ChEBI" id="CHEBI:456216"/>
    </reaction>
</comment>
<dbReference type="Gene3D" id="1.10.10.410">
    <property type="match status" value="1"/>
</dbReference>
<keyword evidence="5 10" id="KW-0067">ATP-binding</keyword>
<comment type="similarity">
    <text evidence="1 10">Belongs to the GatB/GatE family. GatB subfamily.</text>
</comment>
<dbReference type="Gene3D" id="1.10.150.380">
    <property type="entry name" value="GatB domain, N-terminal subdomain"/>
    <property type="match status" value="1"/>
</dbReference>
<dbReference type="InterPro" id="IPR014746">
    <property type="entry name" value="Gln_synth/guanido_kin_cat_dom"/>
</dbReference>
<dbReference type="SUPFAM" id="SSF89095">
    <property type="entry name" value="GatB/YqeY motif"/>
    <property type="match status" value="1"/>
</dbReference>
<keyword evidence="3 10" id="KW-0436">Ligase</keyword>
<dbReference type="NCBIfam" id="NF004012">
    <property type="entry name" value="PRK05477.1-2"/>
    <property type="match status" value="1"/>
</dbReference>
<dbReference type="Proteomes" id="UP000245793">
    <property type="component" value="Unassembled WGS sequence"/>
</dbReference>
<protein>
    <recommendedName>
        <fullName evidence="10">Aspartyl/glutamyl-tRNA(Asn/Gln) amidotransferase subunit B</fullName>
        <shortName evidence="10">Asp/Glu-ADT subunit B</shortName>
        <ecNumber evidence="10">6.3.5.-</ecNumber>
    </recommendedName>
</protein>
<dbReference type="AlphaFoldDB" id="A0A2U1E4L4"/>
<dbReference type="GO" id="GO:0070681">
    <property type="term" value="P:glutaminyl-tRNAGln biosynthesis via transamidation"/>
    <property type="evidence" value="ECO:0007669"/>
    <property type="project" value="TreeGrafter"/>
</dbReference>
<dbReference type="FunFam" id="1.10.10.410:FF:000001">
    <property type="entry name" value="Aspartyl/glutamyl-tRNA(Asn/Gln) amidotransferase subunit B"/>
    <property type="match status" value="1"/>
</dbReference>
<dbReference type="InterPro" id="IPR006075">
    <property type="entry name" value="Asn/Gln-tRNA_Trfase_suB/E_cat"/>
</dbReference>
<comment type="catalytic activity">
    <reaction evidence="8 10">
        <text>L-aspartyl-tRNA(Asn) + L-glutamine + ATP + H2O = L-asparaginyl-tRNA(Asn) + L-glutamate + ADP + phosphate + 2 H(+)</text>
        <dbReference type="Rhea" id="RHEA:14513"/>
        <dbReference type="Rhea" id="RHEA-COMP:9674"/>
        <dbReference type="Rhea" id="RHEA-COMP:9677"/>
        <dbReference type="ChEBI" id="CHEBI:15377"/>
        <dbReference type="ChEBI" id="CHEBI:15378"/>
        <dbReference type="ChEBI" id="CHEBI:29985"/>
        <dbReference type="ChEBI" id="CHEBI:30616"/>
        <dbReference type="ChEBI" id="CHEBI:43474"/>
        <dbReference type="ChEBI" id="CHEBI:58359"/>
        <dbReference type="ChEBI" id="CHEBI:78515"/>
        <dbReference type="ChEBI" id="CHEBI:78516"/>
        <dbReference type="ChEBI" id="CHEBI:456216"/>
    </reaction>
</comment>
<evidence type="ECO:0000256" key="5">
    <source>
        <dbReference type="ARBA" id="ARBA00022840"/>
    </source>
</evidence>
<dbReference type="Pfam" id="PF02637">
    <property type="entry name" value="GatB_Yqey"/>
    <property type="match status" value="1"/>
</dbReference>
<evidence type="ECO:0000256" key="4">
    <source>
        <dbReference type="ARBA" id="ARBA00022741"/>
    </source>
</evidence>
<evidence type="ECO:0000256" key="1">
    <source>
        <dbReference type="ARBA" id="ARBA00005306"/>
    </source>
</evidence>
<dbReference type="GO" id="GO:0050567">
    <property type="term" value="F:glutaminyl-tRNA synthase (glutamine-hydrolyzing) activity"/>
    <property type="evidence" value="ECO:0007669"/>
    <property type="project" value="UniProtKB-UniRule"/>
</dbReference>
<evidence type="ECO:0000256" key="8">
    <source>
        <dbReference type="ARBA" id="ARBA00047380"/>
    </source>
</evidence>
<evidence type="ECO:0000256" key="10">
    <source>
        <dbReference type="HAMAP-Rule" id="MF_00121"/>
    </source>
</evidence>
<dbReference type="InterPro" id="IPR003789">
    <property type="entry name" value="Asn/Gln_tRNA_amidoTrase-B-like"/>
</dbReference>
<evidence type="ECO:0000259" key="11">
    <source>
        <dbReference type="SMART" id="SM00845"/>
    </source>
</evidence>
<sequence length="472" mass="53879">MKTLIGLEIHVELKTDRKMFCDCKNTFGDDPNVNTCPACLGMPGALPRINNRAIEFAVMAGLAFNCDIDRTIKMDRKNYFYPDLVKGYQISQDDRPICQNGYVEIDVDGKKKKIGLIRIHMEEDTGKALHMQDNTTLMDYNRAGVPLIEIVTKPDIESGKEARAFIEKLRETLTELGVSDCKMAEGSLRCDCNINIVDGDFKTEITEVKNIGSTRSVEAALNFEEERHKKMVENRERGQKDTRRFDESKGETVLMRVKTTKDDYRFAYEGDIPIFELEEEFIDNIKKSLPELPDERRERIKKNYNLSDYDTNVIGSNKNLSDYFEKVQKATGDVSLTSNWIINELLRRLNEDETLIEDLKFGVEDFSYLLGLIKEEKINNNTAKKVFKEMFDEGTSPKEIIKRDGLIQISDEGAILDIVLEVIKENPQSIEDIKQGKDRALGFLVGQVMKKSKGKANPGVVNKLLIEQIKNN</sequence>
<dbReference type="InterPro" id="IPR018027">
    <property type="entry name" value="Asn/Gln_amidotransferase"/>
</dbReference>
<evidence type="ECO:0000256" key="7">
    <source>
        <dbReference type="ARBA" id="ARBA00024799"/>
    </source>
</evidence>
<dbReference type="InterPro" id="IPR042114">
    <property type="entry name" value="GatB_C_1"/>
</dbReference>
<dbReference type="EC" id="6.3.5.-" evidence="10"/>
<proteinExistence type="inferred from homology"/>
<keyword evidence="13" id="KW-1185">Reference proteome</keyword>
<comment type="function">
    <text evidence="7 10">Allows the formation of correctly charged Asn-tRNA(Asn) or Gln-tRNA(Gln) through the transamidation of misacylated Asp-tRNA(Asn) or Glu-tRNA(Gln) in organisms which lack either or both of asparaginyl-tRNA or glutaminyl-tRNA synthetases. The reaction takes place in the presence of glutamine and ATP through an activated phospho-Asp-tRNA(Asn) or phospho-Glu-tRNA(Gln).</text>
</comment>
<dbReference type="GO" id="GO:0016740">
    <property type="term" value="F:transferase activity"/>
    <property type="evidence" value="ECO:0007669"/>
    <property type="project" value="UniProtKB-KW"/>
</dbReference>
<dbReference type="PROSITE" id="PS01234">
    <property type="entry name" value="GATB"/>
    <property type="match status" value="1"/>
</dbReference>
<keyword evidence="6 10" id="KW-0648">Protein biosynthesis</keyword>
<keyword evidence="12" id="KW-0808">Transferase</keyword>
<evidence type="ECO:0000256" key="9">
    <source>
        <dbReference type="ARBA" id="ARBA00047913"/>
    </source>
</evidence>
<dbReference type="GO" id="GO:0050566">
    <property type="term" value="F:asparaginyl-tRNA synthase (glutamine-hydrolyzing) activity"/>
    <property type="evidence" value="ECO:0007669"/>
    <property type="project" value="RHEA"/>
</dbReference>